<keyword evidence="2" id="KW-0732">Signal</keyword>
<sequence length="313" mass="36102">MSSKAVLLLLLFGGGVLSREAQLGSPELGLIESTVGSWIRCGFGEEPSRCLEEKTVRQVRQMSLELGRNWRTDLEEVRSGKSLDEDGDDGTKEYRALASQNAKMLKTIEEENKSENPGLIDEVSDFFANGLLKFFDDVFDLKEDDAGTKKNGKNAVEARGHKKKYLKKQNKHLKIILLLMLIKNKVKMFLHKFTFLIQLKFLAIAAANLLINLIRLWLELKKKHKPNKVIYYEKSHHQHHYDNEHIHDDDDHYSYPTSYKHYGHHEEEEGGGGGGIWPWSRSYVQHKSDMWGNPPYRVPGSHNLVYMNQRPMR</sequence>
<keyword evidence="1" id="KW-0472">Membrane</keyword>
<name>A0AAW2HDN9_9NEOP</name>
<feature type="chain" id="PRO_5043699648" evidence="2">
    <location>
        <begin position="19"/>
        <end position="313"/>
    </location>
</feature>
<proteinExistence type="predicted"/>
<keyword evidence="1" id="KW-0812">Transmembrane</keyword>
<evidence type="ECO:0000256" key="2">
    <source>
        <dbReference type="SAM" id="SignalP"/>
    </source>
</evidence>
<reference evidence="3" key="1">
    <citation type="journal article" date="2024" name="Gigascience">
        <title>Chromosome-level genome of the poultry shaft louse Menopon gallinae provides insight into the host-switching and adaptive evolution of parasitic lice.</title>
        <authorList>
            <person name="Xu Y."/>
            <person name="Ma L."/>
            <person name="Liu S."/>
            <person name="Liang Y."/>
            <person name="Liu Q."/>
            <person name="He Z."/>
            <person name="Tian L."/>
            <person name="Duan Y."/>
            <person name="Cai W."/>
            <person name="Li H."/>
            <person name="Song F."/>
        </authorList>
    </citation>
    <scope>NUCLEOTIDE SEQUENCE</scope>
    <source>
        <strain evidence="3">Cailab_2023a</strain>
    </source>
</reference>
<feature type="signal peptide" evidence="2">
    <location>
        <begin position="1"/>
        <end position="18"/>
    </location>
</feature>
<dbReference type="AlphaFoldDB" id="A0AAW2HDN9"/>
<evidence type="ECO:0000256" key="1">
    <source>
        <dbReference type="SAM" id="Phobius"/>
    </source>
</evidence>
<gene>
    <name evidence="3" type="ORF">PYX00_010014</name>
</gene>
<dbReference type="EMBL" id="JARGDH010000005">
    <property type="protein sequence ID" value="KAL0267862.1"/>
    <property type="molecule type" value="Genomic_DNA"/>
</dbReference>
<evidence type="ECO:0000313" key="3">
    <source>
        <dbReference type="EMBL" id="KAL0267862.1"/>
    </source>
</evidence>
<accession>A0AAW2HDN9</accession>
<keyword evidence="1" id="KW-1133">Transmembrane helix</keyword>
<protein>
    <submittedName>
        <fullName evidence="3">Uncharacterized protein</fullName>
    </submittedName>
</protein>
<comment type="caution">
    <text evidence="3">The sequence shown here is derived from an EMBL/GenBank/DDBJ whole genome shotgun (WGS) entry which is preliminary data.</text>
</comment>
<organism evidence="3">
    <name type="scientific">Menopon gallinae</name>
    <name type="common">poultry shaft louse</name>
    <dbReference type="NCBI Taxonomy" id="328185"/>
    <lineage>
        <taxon>Eukaryota</taxon>
        <taxon>Metazoa</taxon>
        <taxon>Ecdysozoa</taxon>
        <taxon>Arthropoda</taxon>
        <taxon>Hexapoda</taxon>
        <taxon>Insecta</taxon>
        <taxon>Pterygota</taxon>
        <taxon>Neoptera</taxon>
        <taxon>Paraneoptera</taxon>
        <taxon>Psocodea</taxon>
        <taxon>Troctomorpha</taxon>
        <taxon>Phthiraptera</taxon>
        <taxon>Amblycera</taxon>
        <taxon>Menoponidae</taxon>
        <taxon>Menopon</taxon>
    </lineage>
</organism>
<feature type="transmembrane region" description="Helical" evidence="1">
    <location>
        <begin position="195"/>
        <end position="218"/>
    </location>
</feature>